<name>A0ABW0RAA5_9BACL</name>
<dbReference type="InterPro" id="IPR012337">
    <property type="entry name" value="RNaseH-like_sf"/>
</dbReference>
<dbReference type="InterPro" id="IPR036397">
    <property type="entry name" value="RNaseH_sf"/>
</dbReference>
<evidence type="ECO:0000313" key="3">
    <source>
        <dbReference type="EMBL" id="MFC5541709.1"/>
    </source>
</evidence>
<dbReference type="EMBL" id="JBHSNQ010000069">
    <property type="protein sequence ID" value="MFC5541709.1"/>
    <property type="molecule type" value="Genomic_DNA"/>
</dbReference>
<dbReference type="InterPro" id="IPR050900">
    <property type="entry name" value="Transposase_IS3/IS150/IS904"/>
</dbReference>
<dbReference type="SUPFAM" id="SSF53098">
    <property type="entry name" value="Ribonuclease H-like"/>
    <property type="match status" value="1"/>
</dbReference>
<evidence type="ECO:0000259" key="2">
    <source>
        <dbReference type="PROSITE" id="PS50994"/>
    </source>
</evidence>
<evidence type="ECO:0000256" key="1">
    <source>
        <dbReference type="ARBA" id="ARBA00002286"/>
    </source>
</evidence>
<dbReference type="RefSeq" id="WP_016839622.1">
    <property type="nucleotide sequence ID" value="NZ_JBHSNQ010000069.1"/>
</dbReference>
<dbReference type="Pfam" id="PF00665">
    <property type="entry name" value="rve"/>
    <property type="match status" value="1"/>
</dbReference>
<dbReference type="InterPro" id="IPR025948">
    <property type="entry name" value="HTH-like_dom"/>
</dbReference>
<organism evidence="3 4">
    <name type="scientific">Ureibacillus suwonensis</name>
    <dbReference type="NCBI Taxonomy" id="313007"/>
    <lineage>
        <taxon>Bacteria</taxon>
        <taxon>Bacillati</taxon>
        <taxon>Bacillota</taxon>
        <taxon>Bacilli</taxon>
        <taxon>Bacillales</taxon>
        <taxon>Caryophanaceae</taxon>
        <taxon>Ureibacillus</taxon>
    </lineage>
</organism>
<gene>
    <name evidence="3" type="ORF">ACFPOH_08045</name>
</gene>
<dbReference type="Proteomes" id="UP001595978">
    <property type="component" value="Unassembled WGS sequence"/>
</dbReference>
<dbReference type="PANTHER" id="PTHR46889:SF4">
    <property type="entry name" value="TRANSPOSASE INSO FOR INSERTION SEQUENCE ELEMENT IS911B-RELATED"/>
    <property type="match status" value="1"/>
</dbReference>
<dbReference type="Gene3D" id="3.30.420.10">
    <property type="entry name" value="Ribonuclease H-like superfamily/Ribonuclease H"/>
    <property type="match status" value="1"/>
</dbReference>
<dbReference type="NCBIfam" id="NF033516">
    <property type="entry name" value="transpos_IS3"/>
    <property type="match status" value="1"/>
</dbReference>
<comment type="caution">
    <text evidence="3">The sequence shown here is derived from an EMBL/GenBank/DDBJ whole genome shotgun (WGS) entry which is preliminary data.</text>
</comment>
<dbReference type="InterPro" id="IPR001584">
    <property type="entry name" value="Integrase_cat-core"/>
</dbReference>
<protein>
    <submittedName>
        <fullName evidence="3">IS3 family transposase</fullName>
    </submittedName>
</protein>
<comment type="function">
    <text evidence="1">Involved in the transposition of the insertion sequence.</text>
</comment>
<evidence type="ECO:0000313" key="4">
    <source>
        <dbReference type="Proteomes" id="UP001595978"/>
    </source>
</evidence>
<dbReference type="PANTHER" id="PTHR46889">
    <property type="entry name" value="TRANSPOSASE INSF FOR INSERTION SEQUENCE IS3B-RELATED"/>
    <property type="match status" value="1"/>
</dbReference>
<dbReference type="InterPro" id="IPR048020">
    <property type="entry name" value="Transpos_IS3"/>
</dbReference>
<sequence length="217" mass="25387">MMKDRLKKLIYKIFKQSRNNYGTRKIKKELEKKEKIVSSRRIGRIMKQLNLVSNYTVAYYKPPKKQSNEAKIANILNRAFQQEKKLSVLVSDLTYVRVGKRWNYVCLFVDLFNREIVGTSVGLNKDTNLVYKALSSIQGNLMNVQLFHTDRGSEFNNQLIVEAIETFCIQRSLSTKGCPYDNAVAEATFKSFKIEFVYQKTFQTLEQLTIEMWDHVN</sequence>
<dbReference type="PROSITE" id="PS50994">
    <property type="entry name" value="INTEGRASE"/>
    <property type="match status" value="1"/>
</dbReference>
<dbReference type="Pfam" id="PF13276">
    <property type="entry name" value="HTH_21"/>
    <property type="match status" value="1"/>
</dbReference>
<feature type="domain" description="Integrase catalytic" evidence="2">
    <location>
        <begin position="81"/>
        <end position="217"/>
    </location>
</feature>
<dbReference type="Pfam" id="PF13333">
    <property type="entry name" value="rve_2"/>
    <property type="match status" value="1"/>
</dbReference>
<proteinExistence type="predicted"/>
<keyword evidence="4" id="KW-1185">Reference proteome</keyword>
<reference evidence="4" key="1">
    <citation type="journal article" date="2019" name="Int. J. Syst. Evol. Microbiol.">
        <title>The Global Catalogue of Microorganisms (GCM) 10K type strain sequencing project: providing services to taxonomists for standard genome sequencing and annotation.</title>
        <authorList>
            <consortium name="The Broad Institute Genomics Platform"/>
            <consortium name="The Broad Institute Genome Sequencing Center for Infectious Disease"/>
            <person name="Wu L."/>
            <person name="Ma J."/>
        </authorList>
    </citation>
    <scope>NUCLEOTIDE SEQUENCE [LARGE SCALE GENOMIC DNA]</scope>
    <source>
        <strain evidence="4">CCUG 56331</strain>
    </source>
</reference>
<accession>A0ABW0RAA5</accession>